<evidence type="ECO:0000256" key="11">
    <source>
        <dbReference type="HAMAP-Rule" id="MF_00766"/>
    </source>
</evidence>
<evidence type="ECO:0000256" key="9">
    <source>
        <dbReference type="ARBA" id="ARBA00023136"/>
    </source>
</evidence>
<dbReference type="PANTHER" id="PTHR30400">
    <property type="entry name" value="MONOFUNCTIONAL BIOSYNTHETIC PEPTIDOGLYCAN TRANSGLYCOSYLASE"/>
    <property type="match status" value="1"/>
</dbReference>
<dbReference type="InterPro" id="IPR011812">
    <property type="entry name" value="Pep_trsgly"/>
</dbReference>
<gene>
    <name evidence="11 13" type="primary">mtgA</name>
    <name evidence="13" type="ORF">IFO71_04435</name>
</gene>
<evidence type="ECO:0000256" key="2">
    <source>
        <dbReference type="ARBA" id="ARBA00022519"/>
    </source>
</evidence>
<dbReference type="GO" id="GO:0009252">
    <property type="term" value="P:peptidoglycan biosynthetic process"/>
    <property type="evidence" value="ECO:0007669"/>
    <property type="project" value="UniProtKB-UniRule"/>
</dbReference>
<evidence type="ECO:0000256" key="10">
    <source>
        <dbReference type="ARBA" id="ARBA00023316"/>
    </source>
</evidence>
<comment type="subcellular location">
    <subcellularLocation>
        <location evidence="11">Cell inner membrane</location>
        <topology evidence="11">Single-pass membrane protein</topology>
    </subcellularLocation>
</comment>
<dbReference type="RefSeq" id="WP_192028335.1">
    <property type="nucleotide sequence ID" value="NZ_JACYTR010000006.1"/>
</dbReference>
<comment type="function">
    <text evidence="11">Peptidoglycan polymerase that catalyzes glycan chain elongation from lipid-linked precursors.</text>
</comment>
<dbReference type="EMBL" id="JACYTR010000006">
    <property type="protein sequence ID" value="MBD8524983.1"/>
    <property type="molecule type" value="Genomic_DNA"/>
</dbReference>
<comment type="similarity">
    <text evidence="11">Belongs to the glycosyltransferase 51 family.</text>
</comment>
<comment type="catalytic activity">
    <reaction evidence="11">
        <text>[GlcNAc-(1-&gt;4)-Mur2Ac(oyl-L-Ala-gamma-D-Glu-L-Lys-D-Ala-D-Ala)](n)-di-trans,octa-cis-undecaprenyl diphosphate + beta-D-GlcNAc-(1-&gt;4)-Mur2Ac(oyl-L-Ala-gamma-D-Glu-L-Lys-D-Ala-D-Ala)-di-trans,octa-cis-undecaprenyl diphosphate = [GlcNAc-(1-&gt;4)-Mur2Ac(oyl-L-Ala-gamma-D-Glu-L-Lys-D-Ala-D-Ala)](n+1)-di-trans,octa-cis-undecaprenyl diphosphate + di-trans,octa-cis-undecaprenyl diphosphate + H(+)</text>
        <dbReference type="Rhea" id="RHEA:23708"/>
        <dbReference type="Rhea" id="RHEA-COMP:9602"/>
        <dbReference type="Rhea" id="RHEA-COMP:9603"/>
        <dbReference type="ChEBI" id="CHEBI:15378"/>
        <dbReference type="ChEBI" id="CHEBI:58405"/>
        <dbReference type="ChEBI" id="CHEBI:60033"/>
        <dbReference type="ChEBI" id="CHEBI:78435"/>
        <dbReference type="EC" id="2.4.99.28"/>
    </reaction>
</comment>
<dbReference type="GO" id="GO:0008955">
    <property type="term" value="F:peptidoglycan glycosyltransferase activity"/>
    <property type="evidence" value="ECO:0007669"/>
    <property type="project" value="UniProtKB-UniRule"/>
</dbReference>
<evidence type="ECO:0000256" key="6">
    <source>
        <dbReference type="ARBA" id="ARBA00022960"/>
    </source>
</evidence>
<dbReference type="NCBIfam" id="TIGR02070">
    <property type="entry name" value="mono_pep_trsgly"/>
    <property type="match status" value="1"/>
</dbReference>
<dbReference type="GO" id="GO:0008360">
    <property type="term" value="P:regulation of cell shape"/>
    <property type="evidence" value="ECO:0007669"/>
    <property type="project" value="UniProtKB-KW"/>
</dbReference>
<evidence type="ECO:0000259" key="12">
    <source>
        <dbReference type="Pfam" id="PF00912"/>
    </source>
</evidence>
<accession>A0AAW3ZFX1</accession>
<dbReference type="GO" id="GO:0016763">
    <property type="term" value="F:pentosyltransferase activity"/>
    <property type="evidence" value="ECO:0007669"/>
    <property type="project" value="InterPro"/>
</dbReference>
<dbReference type="AlphaFoldDB" id="A0AAW3ZFX1"/>
<keyword evidence="10 11" id="KW-0961">Cell wall biogenesis/degradation</keyword>
<comment type="pathway">
    <text evidence="11">Cell wall biogenesis; peptidoglycan biosynthesis.</text>
</comment>
<evidence type="ECO:0000256" key="3">
    <source>
        <dbReference type="ARBA" id="ARBA00022676"/>
    </source>
</evidence>
<keyword evidence="3 11" id="KW-0328">Glycosyltransferase</keyword>
<keyword evidence="5 11" id="KW-0812">Transmembrane</keyword>
<evidence type="ECO:0000313" key="13">
    <source>
        <dbReference type="EMBL" id="MBD8524983.1"/>
    </source>
</evidence>
<feature type="domain" description="Glycosyl transferase family 51" evidence="12">
    <location>
        <begin position="71"/>
        <end position="235"/>
    </location>
</feature>
<dbReference type="EC" id="2.4.99.28" evidence="11"/>
<evidence type="ECO:0000256" key="4">
    <source>
        <dbReference type="ARBA" id="ARBA00022679"/>
    </source>
</evidence>
<dbReference type="InterPro" id="IPR001264">
    <property type="entry name" value="Glyco_trans_51"/>
</dbReference>
<dbReference type="HAMAP" id="MF_00766">
    <property type="entry name" value="PGT_MtgA"/>
    <property type="match status" value="1"/>
</dbReference>
<keyword evidence="1 11" id="KW-1003">Cell membrane</keyword>
<dbReference type="GO" id="GO:0009274">
    <property type="term" value="C:peptidoglycan-based cell wall"/>
    <property type="evidence" value="ECO:0007669"/>
    <property type="project" value="InterPro"/>
</dbReference>
<keyword evidence="14" id="KW-1185">Reference proteome</keyword>
<keyword evidence="4 11" id="KW-0808">Transferase</keyword>
<keyword evidence="2 11" id="KW-0997">Cell inner membrane</keyword>
<keyword evidence="8 11" id="KW-1133">Transmembrane helix</keyword>
<comment type="caution">
    <text evidence="13">The sequence shown here is derived from an EMBL/GenBank/DDBJ whole genome shotgun (WGS) entry which is preliminary data.</text>
</comment>
<evidence type="ECO:0000256" key="5">
    <source>
        <dbReference type="ARBA" id="ARBA00022692"/>
    </source>
</evidence>
<dbReference type="Gene3D" id="1.10.3810.10">
    <property type="entry name" value="Biosynthetic peptidoglycan transglycosylase-like"/>
    <property type="match status" value="1"/>
</dbReference>
<evidence type="ECO:0000256" key="7">
    <source>
        <dbReference type="ARBA" id="ARBA00022984"/>
    </source>
</evidence>
<proteinExistence type="inferred from homology"/>
<evidence type="ECO:0000256" key="1">
    <source>
        <dbReference type="ARBA" id="ARBA00022475"/>
    </source>
</evidence>
<dbReference type="Proteomes" id="UP000613768">
    <property type="component" value="Unassembled WGS sequence"/>
</dbReference>
<name>A0AAW3ZFX1_9GAMM</name>
<dbReference type="GO" id="GO:0005886">
    <property type="term" value="C:plasma membrane"/>
    <property type="evidence" value="ECO:0007669"/>
    <property type="project" value="UniProtKB-SubCell"/>
</dbReference>
<dbReference type="InterPro" id="IPR036950">
    <property type="entry name" value="PBP_transglycosylase"/>
</dbReference>
<dbReference type="GO" id="GO:0071555">
    <property type="term" value="P:cell wall organization"/>
    <property type="evidence" value="ECO:0007669"/>
    <property type="project" value="UniProtKB-KW"/>
</dbReference>
<keyword evidence="9 11" id="KW-0472">Membrane</keyword>
<evidence type="ECO:0000313" key="14">
    <source>
        <dbReference type="Proteomes" id="UP000613768"/>
    </source>
</evidence>
<organism evidence="13 14">
    <name type="scientific">Pseudomarimonas arenosa</name>
    <dbReference type="NCBI Taxonomy" id="2774145"/>
    <lineage>
        <taxon>Bacteria</taxon>
        <taxon>Pseudomonadati</taxon>
        <taxon>Pseudomonadota</taxon>
        <taxon>Gammaproteobacteria</taxon>
        <taxon>Lysobacterales</taxon>
        <taxon>Lysobacteraceae</taxon>
        <taxon>Pseudomarimonas</taxon>
    </lineage>
</organism>
<dbReference type="Pfam" id="PF00912">
    <property type="entry name" value="Transgly"/>
    <property type="match status" value="1"/>
</dbReference>
<keyword evidence="6 11" id="KW-0133">Cell shape</keyword>
<sequence length="253" mass="28584">MPRSPLVSRHRRNRSSAADARKPRRRWRRWLLRLLLALILLLLLSWLPVLAMRWWDPPTTAFIQQAAADGQTIEQHWRPISRISPELQLAVIAAEDQHFPQHNGFDLDAIEAALRESGASGRGASTISQQVAKNLFLWSGRSLVRKGLEAWMTGLIEITWPKARILEVYLNIAEFGPGIYGAEAAAQLYFKRSAAQLSRPQAAALAAVLPSPRRYSVTQPSAYVRSRSAWIQRQMSQLGGQAFLRQMETDGRE</sequence>
<reference evidence="13 14" key="1">
    <citation type="submission" date="2020-09" db="EMBL/GenBank/DDBJ databases">
        <title>Pseudoxanthomonas sp. CAU 1598 isolated from sand of Yaerae Beach.</title>
        <authorList>
            <person name="Kim W."/>
        </authorList>
    </citation>
    <scope>NUCLEOTIDE SEQUENCE [LARGE SCALE GENOMIC DNA]</scope>
    <source>
        <strain evidence="13 14">CAU 1598</strain>
    </source>
</reference>
<keyword evidence="7 11" id="KW-0573">Peptidoglycan synthesis</keyword>
<dbReference type="SUPFAM" id="SSF53955">
    <property type="entry name" value="Lysozyme-like"/>
    <property type="match status" value="1"/>
</dbReference>
<dbReference type="PANTHER" id="PTHR30400:SF0">
    <property type="entry name" value="BIOSYNTHETIC PEPTIDOGLYCAN TRANSGLYCOSYLASE"/>
    <property type="match status" value="1"/>
</dbReference>
<dbReference type="InterPro" id="IPR023346">
    <property type="entry name" value="Lysozyme-like_dom_sf"/>
</dbReference>
<protein>
    <recommendedName>
        <fullName evidence="11">Biosynthetic peptidoglycan transglycosylase</fullName>
        <ecNumber evidence="11">2.4.99.28</ecNumber>
    </recommendedName>
    <alternativeName>
        <fullName evidence="11">Glycan polymerase</fullName>
    </alternativeName>
    <alternativeName>
        <fullName evidence="11">Peptidoglycan glycosyltransferase MtgA</fullName>
        <shortName evidence="11">PGT</shortName>
    </alternativeName>
</protein>
<evidence type="ECO:0000256" key="8">
    <source>
        <dbReference type="ARBA" id="ARBA00022989"/>
    </source>
</evidence>